<protein>
    <submittedName>
        <fullName evidence="1">Uncharacterized protein</fullName>
    </submittedName>
</protein>
<sequence>MTTLNLEIAASSDDALERKSTKEMFTTLNDSWFGSFAWTALNGLRFTGISGLSGATIDAATLEFHSLSTDSGSFGGIWGAEDAENPPTFAATNGDISNRTLTPTTCEGDGNDFGNWVSSTIHTFTGPSPGIKGIIQELSDN</sequence>
<proteinExistence type="predicted"/>
<dbReference type="AlphaFoldDB" id="A0A0F9HDC0"/>
<comment type="caution">
    <text evidence="1">The sequence shown here is derived from an EMBL/GenBank/DDBJ whole genome shotgun (WGS) entry which is preliminary data.</text>
</comment>
<reference evidence="1" key="1">
    <citation type="journal article" date="2015" name="Nature">
        <title>Complex archaea that bridge the gap between prokaryotes and eukaryotes.</title>
        <authorList>
            <person name="Spang A."/>
            <person name="Saw J.H."/>
            <person name="Jorgensen S.L."/>
            <person name="Zaremba-Niedzwiedzka K."/>
            <person name="Martijn J."/>
            <person name="Lind A.E."/>
            <person name="van Eijk R."/>
            <person name="Schleper C."/>
            <person name="Guy L."/>
            <person name="Ettema T.J."/>
        </authorList>
    </citation>
    <scope>NUCLEOTIDE SEQUENCE</scope>
</reference>
<gene>
    <name evidence="1" type="ORF">LCGC14_2012580</name>
</gene>
<evidence type="ECO:0000313" key="1">
    <source>
        <dbReference type="EMBL" id="KKL79665.1"/>
    </source>
</evidence>
<name>A0A0F9HDC0_9ZZZZ</name>
<organism evidence="1">
    <name type="scientific">marine sediment metagenome</name>
    <dbReference type="NCBI Taxonomy" id="412755"/>
    <lineage>
        <taxon>unclassified sequences</taxon>
        <taxon>metagenomes</taxon>
        <taxon>ecological metagenomes</taxon>
    </lineage>
</organism>
<accession>A0A0F9HDC0</accession>
<dbReference type="EMBL" id="LAZR01023100">
    <property type="protein sequence ID" value="KKL79665.1"/>
    <property type="molecule type" value="Genomic_DNA"/>
</dbReference>
<feature type="non-terminal residue" evidence="1">
    <location>
        <position position="141"/>
    </location>
</feature>